<protein>
    <submittedName>
        <fullName evidence="1">Uncharacterized protein</fullName>
    </submittedName>
</protein>
<proteinExistence type="predicted"/>
<organism evidence="1 2">
    <name type="scientific">Ascobolus immersus RN42</name>
    <dbReference type="NCBI Taxonomy" id="1160509"/>
    <lineage>
        <taxon>Eukaryota</taxon>
        <taxon>Fungi</taxon>
        <taxon>Dikarya</taxon>
        <taxon>Ascomycota</taxon>
        <taxon>Pezizomycotina</taxon>
        <taxon>Pezizomycetes</taxon>
        <taxon>Pezizales</taxon>
        <taxon>Ascobolaceae</taxon>
        <taxon>Ascobolus</taxon>
    </lineage>
</organism>
<evidence type="ECO:0000313" key="2">
    <source>
        <dbReference type="Proteomes" id="UP000275078"/>
    </source>
</evidence>
<reference evidence="1 2" key="1">
    <citation type="journal article" date="2018" name="Nat. Ecol. Evol.">
        <title>Pezizomycetes genomes reveal the molecular basis of ectomycorrhizal truffle lifestyle.</title>
        <authorList>
            <person name="Murat C."/>
            <person name="Payen T."/>
            <person name="Noel B."/>
            <person name="Kuo A."/>
            <person name="Morin E."/>
            <person name="Chen J."/>
            <person name="Kohler A."/>
            <person name="Krizsan K."/>
            <person name="Balestrini R."/>
            <person name="Da Silva C."/>
            <person name="Montanini B."/>
            <person name="Hainaut M."/>
            <person name="Levati E."/>
            <person name="Barry K.W."/>
            <person name="Belfiori B."/>
            <person name="Cichocki N."/>
            <person name="Clum A."/>
            <person name="Dockter R.B."/>
            <person name="Fauchery L."/>
            <person name="Guy J."/>
            <person name="Iotti M."/>
            <person name="Le Tacon F."/>
            <person name="Lindquist E.A."/>
            <person name="Lipzen A."/>
            <person name="Malagnac F."/>
            <person name="Mello A."/>
            <person name="Molinier V."/>
            <person name="Miyauchi S."/>
            <person name="Poulain J."/>
            <person name="Riccioni C."/>
            <person name="Rubini A."/>
            <person name="Sitrit Y."/>
            <person name="Splivallo R."/>
            <person name="Traeger S."/>
            <person name="Wang M."/>
            <person name="Zifcakova L."/>
            <person name="Wipf D."/>
            <person name="Zambonelli A."/>
            <person name="Paolocci F."/>
            <person name="Nowrousian M."/>
            <person name="Ottonello S."/>
            <person name="Baldrian P."/>
            <person name="Spatafora J.W."/>
            <person name="Henrissat B."/>
            <person name="Nagy L.G."/>
            <person name="Aury J.M."/>
            <person name="Wincker P."/>
            <person name="Grigoriev I.V."/>
            <person name="Bonfante P."/>
            <person name="Martin F.M."/>
        </authorList>
    </citation>
    <scope>NUCLEOTIDE SEQUENCE [LARGE SCALE GENOMIC DNA]</scope>
    <source>
        <strain evidence="1 2">RN42</strain>
    </source>
</reference>
<sequence length="420" mass="49014">MSSIVQADDSSSSRVNPNDAYFAALSRAERARPFIGVSRRTMLSAAAHRSTQREHDPFWSSFMDSFMDELEASNPGTPWYILRRVDLGGPEQHLQSARSRRQSLVPRLVEPKLPVTPKIDDGRAEPPKRKIIDKPEILRRMHIEQRRRKFVQPANEYLYIFPVVLISPTSTDSFRLAFEASIRSLITYIDYTHYIYKLLKDSPELEGSAILLSYCIHNRNTDERIRLQALSDAHGKEMGLEILVLFRDRYSRDYSDITTRRELVLLGLVLALIAGWVRTLKDPENEVLPADWNPLNRIVNPRFAWLVAARSAFEMRSEKRLVREIQCALIDKATEVMIKELKSFLLRMRGMYSYTVFDVAGFGDRSTRTRNGRMCWERLRVEMKEAERMFEGWERMLGFFLELRSESIEARIWKYLHDDA</sequence>
<accession>A0A3N4H8K1</accession>
<gene>
    <name evidence="1" type="ORF">BJ508DRAFT_110495</name>
</gene>
<dbReference type="AlphaFoldDB" id="A0A3N4H8K1"/>
<name>A0A3N4H8K1_ASCIM</name>
<evidence type="ECO:0000313" key="1">
    <source>
        <dbReference type="EMBL" id="RPA71082.1"/>
    </source>
</evidence>
<dbReference type="Proteomes" id="UP000275078">
    <property type="component" value="Unassembled WGS sequence"/>
</dbReference>
<dbReference type="EMBL" id="ML119977">
    <property type="protein sequence ID" value="RPA71082.1"/>
    <property type="molecule type" value="Genomic_DNA"/>
</dbReference>
<keyword evidence="2" id="KW-1185">Reference proteome</keyword>